<keyword evidence="3" id="KW-0520">NAD</keyword>
<dbReference type="Gene3D" id="3.40.50.720">
    <property type="entry name" value="NAD(P)-binding Rossmann-like Domain"/>
    <property type="match status" value="2"/>
</dbReference>
<protein>
    <submittedName>
        <fullName evidence="7">Glycerate dehydrogenase</fullName>
    </submittedName>
</protein>
<dbReference type="SUPFAM" id="SSF52283">
    <property type="entry name" value="Formate/glycerate dehydrogenase catalytic domain-like"/>
    <property type="match status" value="1"/>
</dbReference>
<keyword evidence="8" id="KW-1185">Reference proteome</keyword>
<dbReference type="GO" id="GO:0016616">
    <property type="term" value="F:oxidoreductase activity, acting on the CH-OH group of donors, NAD or NADP as acceptor"/>
    <property type="evidence" value="ECO:0007669"/>
    <property type="project" value="InterPro"/>
</dbReference>
<feature type="domain" description="D-isomer specific 2-hydroxyacid dehydrogenase catalytic" evidence="5">
    <location>
        <begin position="15"/>
        <end position="319"/>
    </location>
</feature>
<dbReference type="EMBL" id="JQBL01000005">
    <property type="protein sequence ID" value="KRN50822.1"/>
    <property type="molecule type" value="Genomic_DNA"/>
</dbReference>
<proteinExistence type="inferred from homology"/>
<evidence type="ECO:0000256" key="2">
    <source>
        <dbReference type="ARBA" id="ARBA00023002"/>
    </source>
</evidence>
<sequence>MSKIVFLQKETLGEDVDLEKFNNFEDISFYEHVTQDQVINYAKDAEIVITNKNLFNKEVIDSCPHLKLIALTATGANNVDLEYAKEKGIVVENVSGYSTDAVAQLTMTMALSLVERLSHYDGYVKSGAYSESGAFSYFGNPFHTLSSLRWGIVGLGAIGRKVASIASAFGAEVVYTSFSGVDRKEEYERVSFEKLCRECDVISIHSPLTDKTHHLFDEEVFKMMKSSAILINVGRGPIVEEKALVKALNNEEIYGAGLDVYEKEPLEKSSGLLQLTYPERAILTPHVGWGSVEARQKCADEVYENVRLFIEGTLRNVVNE</sequence>
<keyword evidence="2 4" id="KW-0560">Oxidoreductase</keyword>
<dbReference type="Proteomes" id="UP000051841">
    <property type="component" value="Unassembled WGS sequence"/>
</dbReference>
<comment type="caution">
    <text evidence="7">The sequence shown here is derived from an EMBL/GenBank/DDBJ whole genome shotgun (WGS) entry which is preliminary data.</text>
</comment>
<evidence type="ECO:0000259" key="5">
    <source>
        <dbReference type="Pfam" id="PF00389"/>
    </source>
</evidence>
<evidence type="ECO:0000259" key="6">
    <source>
        <dbReference type="Pfam" id="PF02826"/>
    </source>
</evidence>
<dbReference type="PATRIC" id="fig|1410657.5.peg.1690"/>
<dbReference type="AlphaFoldDB" id="A0A0R2HGM6"/>
<dbReference type="PANTHER" id="PTHR43761:SF1">
    <property type="entry name" value="D-ISOMER SPECIFIC 2-HYDROXYACID DEHYDROGENASE CATALYTIC DOMAIN-CONTAINING PROTEIN-RELATED"/>
    <property type="match status" value="1"/>
</dbReference>
<dbReference type="Pfam" id="PF00389">
    <property type="entry name" value="2-Hacid_dh"/>
    <property type="match status" value="1"/>
</dbReference>
<dbReference type="InterPro" id="IPR006139">
    <property type="entry name" value="D-isomer_2_OHA_DH_cat_dom"/>
</dbReference>
<dbReference type="InterPro" id="IPR036291">
    <property type="entry name" value="NAD(P)-bd_dom_sf"/>
</dbReference>
<evidence type="ECO:0000313" key="8">
    <source>
        <dbReference type="Proteomes" id="UP000051841"/>
    </source>
</evidence>
<dbReference type="SUPFAM" id="SSF51735">
    <property type="entry name" value="NAD(P)-binding Rossmann-fold domains"/>
    <property type="match status" value="1"/>
</dbReference>
<evidence type="ECO:0000256" key="1">
    <source>
        <dbReference type="ARBA" id="ARBA00005854"/>
    </source>
</evidence>
<organism evidence="7 8">
    <name type="scientific">Kandleria vitulina DSM 20405</name>
    <dbReference type="NCBI Taxonomy" id="1410657"/>
    <lineage>
        <taxon>Bacteria</taxon>
        <taxon>Bacillati</taxon>
        <taxon>Bacillota</taxon>
        <taxon>Erysipelotrichia</taxon>
        <taxon>Erysipelotrichales</taxon>
        <taxon>Coprobacillaceae</taxon>
        <taxon>Kandleria</taxon>
    </lineage>
</organism>
<dbReference type="NCBIfam" id="NF006263">
    <property type="entry name" value="PRK08410.1"/>
    <property type="match status" value="1"/>
</dbReference>
<comment type="similarity">
    <text evidence="1 4">Belongs to the D-isomer specific 2-hydroxyacid dehydrogenase family.</text>
</comment>
<dbReference type="PROSITE" id="PS00670">
    <property type="entry name" value="D_2_HYDROXYACID_DH_2"/>
    <property type="match status" value="1"/>
</dbReference>
<dbReference type="Pfam" id="PF02826">
    <property type="entry name" value="2-Hacid_dh_C"/>
    <property type="match status" value="1"/>
</dbReference>
<dbReference type="PANTHER" id="PTHR43761">
    <property type="entry name" value="D-ISOMER SPECIFIC 2-HYDROXYACID DEHYDROGENASE FAMILY PROTEIN (AFU_ORTHOLOGUE AFUA_1G13630)"/>
    <property type="match status" value="1"/>
</dbReference>
<evidence type="ECO:0000256" key="4">
    <source>
        <dbReference type="RuleBase" id="RU003719"/>
    </source>
</evidence>
<accession>A0A0R2HGM6</accession>
<name>A0A0R2HGM6_9FIRM</name>
<dbReference type="InterPro" id="IPR029753">
    <property type="entry name" value="D-isomer_DH_CS"/>
</dbReference>
<dbReference type="RefSeq" id="WP_031588530.1">
    <property type="nucleotide sequence ID" value="NZ_JNKN01000001.1"/>
</dbReference>
<evidence type="ECO:0000313" key="7">
    <source>
        <dbReference type="EMBL" id="KRN50822.1"/>
    </source>
</evidence>
<dbReference type="GO" id="GO:0051287">
    <property type="term" value="F:NAD binding"/>
    <property type="evidence" value="ECO:0007669"/>
    <property type="project" value="InterPro"/>
</dbReference>
<feature type="domain" description="D-isomer specific 2-hydroxyacid dehydrogenase NAD-binding" evidence="6">
    <location>
        <begin position="107"/>
        <end position="288"/>
    </location>
</feature>
<dbReference type="InterPro" id="IPR050418">
    <property type="entry name" value="D-iso_2-hydroxyacid_DH_PdxB"/>
</dbReference>
<evidence type="ECO:0000256" key="3">
    <source>
        <dbReference type="ARBA" id="ARBA00023027"/>
    </source>
</evidence>
<reference evidence="7 8" key="1">
    <citation type="journal article" date="2015" name="Genome Announc.">
        <title>Expanding the biotechnology potential of lactobacilli through comparative genomics of 213 strains and associated genera.</title>
        <authorList>
            <person name="Sun Z."/>
            <person name="Harris H.M."/>
            <person name="McCann A."/>
            <person name="Guo C."/>
            <person name="Argimon S."/>
            <person name="Zhang W."/>
            <person name="Yang X."/>
            <person name="Jeffery I.B."/>
            <person name="Cooney J.C."/>
            <person name="Kagawa T.F."/>
            <person name="Liu W."/>
            <person name="Song Y."/>
            <person name="Salvetti E."/>
            <person name="Wrobel A."/>
            <person name="Rasinkangas P."/>
            <person name="Parkhill J."/>
            <person name="Rea M.C."/>
            <person name="O'Sullivan O."/>
            <person name="Ritari J."/>
            <person name="Douillard F.P."/>
            <person name="Paul Ross R."/>
            <person name="Yang R."/>
            <person name="Briner A.E."/>
            <person name="Felis G.E."/>
            <person name="de Vos W.M."/>
            <person name="Barrangou R."/>
            <person name="Klaenhammer T.R."/>
            <person name="Caufield P.W."/>
            <person name="Cui Y."/>
            <person name="Zhang H."/>
            <person name="O'Toole P.W."/>
        </authorList>
    </citation>
    <scope>NUCLEOTIDE SEQUENCE [LARGE SCALE GENOMIC DNA]</scope>
    <source>
        <strain evidence="7 8">DSM 20405</strain>
    </source>
</reference>
<gene>
    <name evidence="7" type="ORF">IV49_GL001638</name>
</gene>
<dbReference type="PROSITE" id="PS00671">
    <property type="entry name" value="D_2_HYDROXYACID_DH_3"/>
    <property type="match status" value="1"/>
</dbReference>
<dbReference type="InterPro" id="IPR006140">
    <property type="entry name" value="D-isomer_DH_NAD-bd"/>
</dbReference>